<reference evidence="2" key="1">
    <citation type="submission" date="2017-07" db="EMBL/GenBank/DDBJ databases">
        <title>Comparative genome mining reveals phylogenetic distribution patterns of secondary metabolites in Amycolatopsis.</title>
        <authorList>
            <person name="Adamek M."/>
            <person name="Alanjary M."/>
            <person name="Sales-Ortells H."/>
            <person name="Goodfellow M."/>
            <person name="Bull A.T."/>
            <person name="Kalinowski J."/>
            <person name="Ziemert N."/>
        </authorList>
    </citation>
    <scope>NUCLEOTIDE SEQUENCE [LARGE SCALE GENOMIC DNA]</scope>
    <source>
        <strain evidence="2">H5</strain>
    </source>
</reference>
<sequence length="94" mass="10292">MDGGPQTVLGKARAAKLVVSANEPKHPYRVELTMEDPNVRLVAIVDATDRDTAVRDGSLRAAQFIAKGHWITHFDVCPLDEADELPTPRQEGQS</sequence>
<evidence type="ECO:0000313" key="1">
    <source>
        <dbReference type="EMBL" id="OXM69675.1"/>
    </source>
</evidence>
<keyword evidence="2" id="KW-1185">Reference proteome</keyword>
<organism evidence="1 2">
    <name type="scientific">Amycolatopsis vastitatis</name>
    <dbReference type="NCBI Taxonomy" id="1905142"/>
    <lineage>
        <taxon>Bacteria</taxon>
        <taxon>Bacillati</taxon>
        <taxon>Actinomycetota</taxon>
        <taxon>Actinomycetes</taxon>
        <taxon>Pseudonocardiales</taxon>
        <taxon>Pseudonocardiaceae</taxon>
        <taxon>Amycolatopsis</taxon>
    </lineage>
</organism>
<dbReference type="EMBL" id="NMUL01000007">
    <property type="protein sequence ID" value="OXM69675.1"/>
    <property type="molecule type" value="Genomic_DNA"/>
</dbReference>
<comment type="caution">
    <text evidence="1">The sequence shown here is derived from an EMBL/GenBank/DDBJ whole genome shotgun (WGS) entry which is preliminary data.</text>
</comment>
<name>A0A229TEI5_9PSEU</name>
<evidence type="ECO:0000313" key="2">
    <source>
        <dbReference type="Proteomes" id="UP000215199"/>
    </source>
</evidence>
<dbReference type="Proteomes" id="UP000215199">
    <property type="component" value="Unassembled WGS sequence"/>
</dbReference>
<dbReference type="AlphaFoldDB" id="A0A229TEI5"/>
<proteinExistence type="predicted"/>
<gene>
    <name evidence="1" type="ORF">CF165_09200</name>
</gene>
<accession>A0A229TEI5</accession>
<protein>
    <submittedName>
        <fullName evidence="1">Uncharacterized protein</fullName>
    </submittedName>
</protein>